<evidence type="ECO:0000256" key="5">
    <source>
        <dbReference type="ARBA" id="ARBA00022958"/>
    </source>
</evidence>
<keyword evidence="3" id="KW-0633">Potassium transport</keyword>
<feature type="transmembrane region" description="Helical" evidence="9">
    <location>
        <begin position="150"/>
        <end position="168"/>
    </location>
</feature>
<keyword evidence="4 9" id="KW-0812">Transmembrane</keyword>
<feature type="non-terminal residue" evidence="10">
    <location>
        <position position="1"/>
    </location>
</feature>
<dbReference type="Pfam" id="PF03814">
    <property type="entry name" value="KdpA"/>
    <property type="match status" value="1"/>
</dbReference>
<keyword evidence="6 9" id="KW-1133">Transmembrane helix</keyword>
<evidence type="ECO:0000256" key="3">
    <source>
        <dbReference type="ARBA" id="ARBA00022538"/>
    </source>
</evidence>
<evidence type="ECO:0000256" key="4">
    <source>
        <dbReference type="ARBA" id="ARBA00022692"/>
    </source>
</evidence>
<dbReference type="RefSeq" id="WP_064039177.1">
    <property type="nucleotide sequence ID" value="NZ_LUUJ01000034.1"/>
</dbReference>
<keyword evidence="8 9" id="KW-0472">Membrane</keyword>
<feature type="transmembrane region" description="Helical" evidence="9">
    <location>
        <begin position="122"/>
        <end position="143"/>
    </location>
</feature>
<evidence type="ECO:0000256" key="2">
    <source>
        <dbReference type="ARBA" id="ARBA00022475"/>
    </source>
</evidence>
<evidence type="ECO:0000256" key="7">
    <source>
        <dbReference type="ARBA" id="ARBA00023065"/>
    </source>
</evidence>
<dbReference type="OrthoDB" id="9763796at2"/>
<dbReference type="GO" id="GO:0005886">
    <property type="term" value="C:plasma membrane"/>
    <property type="evidence" value="ECO:0007669"/>
    <property type="project" value="TreeGrafter"/>
</dbReference>
<dbReference type="Proteomes" id="UP000077857">
    <property type="component" value="Unassembled WGS sequence"/>
</dbReference>
<evidence type="ECO:0000256" key="1">
    <source>
        <dbReference type="ARBA" id="ARBA00022448"/>
    </source>
</evidence>
<evidence type="ECO:0000313" key="10">
    <source>
        <dbReference type="EMBL" id="OAI20199.1"/>
    </source>
</evidence>
<organism evidence="10 11">
    <name type="scientific">Methylomonas koyamae</name>
    <dbReference type="NCBI Taxonomy" id="702114"/>
    <lineage>
        <taxon>Bacteria</taxon>
        <taxon>Pseudomonadati</taxon>
        <taxon>Pseudomonadota</taxon>
        <taxon>Gammaproteobacteria</taxon>
        <taxon>Methylococcales</taxon>
        <taxon>Methylococcaceae</taxon>
        <taxon>Methylomonas</taxon>
    </lineage>
</organism>
<feature type="transmembrane region" description="Helical" evidence="9">
    <location>
        <begin position="402"/>
        <end position="429"/>
    </location>
</feature>
<sequence length="437" mass="45868">FARRNAQGIGNFWVDMTRSTLYILLPLSLLLALALVGQGVVQTFNSYQTVNTLEAVSYSTPKLDVDAEGKPISETVTTQTQTLALGPAASQIAIKQLGTNGGGFFNVNSAHPFENPTPLSNFLEMLAILLIPAALCYSFGVMVGDTRQGWAILAAMTLVFVALIFVTVPAEQSGNPALVALGVDQTATAQQAGGNMEGKEARFGIVNSALWAVATTAASNGSVNSMHDSYTPLGGMVPMWLMQLGEVIFGGVGSGLYGMIVFAIVAVFIAGLMIGRTPEYLGKKIEAFEMKMAAIVILVPPLMVLAGTAFSLMLDAGNASIFNPGAHGFSEVLYAWSSAGNNNGSAFGGLSANVPFYNFWLGLAMLFSRYWLIIPVLAIAGSLAAKKTVPVGPGTLPTHTPLFAVLLIVTVLMVGALTFVPALALGPIVEQLQMLKP</sequence>
<comment type="caution">
    <text evidence="10">The sequence shown here is derived from an EMBL/GenBank/DDBJ whole genome shotgun (WGS) entry which is preliminary data.</text>
</comment>
<evidence type="ECO:0000256" key="8">
    <source>
        <dbReference type="ARBA" id="ARBA00023136"/>
    </source>
</evidence>
<gene>
    <name evidence="10" type="ORF">A1507_05225</name>
</gene>
<keyword evidence="2" id="KW-1003">Cell membrane</keyword>
<protein>
    <submittedName>
        <fullName evidence="10">ATPase</fullName>
    </submittedName>
</protein>
<feature type="transmembrane region" description="Helical" evidence="9">
    <location>
        <begin position="21"/>
        <end position="41"/>
    </location>
</feature>
<dbReference type="InterPro" id="IPR004623">
    <property type="entry name" value="KdpA"/>
</dbReference>
<proteinExistence type="predicted"/>
<evidence type="ECO:0000256" key="6">
    <source>
        <dbReference type="ARBA" id="ARBA00022989"/>
    </source>
</evidence>
<feature type="transmembrane region" description="Helical" evidence="9">
    <location>
        <begin position="293"/>
        <end position="314"/>
    </location>
</feature>
<dbReference type="PANTHER" id="PTHR30607">
    <property type="entry name" value="POTASSIUM-TRANSPORTING ATPASE A CHAIN"/>
    <property type="match status" value="1"/>
</dbReference>
<dbReference type="AlphaFoldDB" id="A0A177NSK3"/>
<keyword evidence="7" id="KW-0406">Ion transport</keyword>
<dbReference type="GO" id="GO:0008556">
    <property type="term" value="F:P-type potassium transmembrane transporter activity"/>
    <property type="evidence" value="ECO:0007669"/>
    <property type="project" value="InterPro"/>
</dbReference>
<dbReference type="NCBIfam" id="TIGR00680">
    <property type="entry name" value="kdpA"/>
    <property type="match status" value="1"/>
</dbReference>
<dbReference type="PANTHER" id="PTHR30607:SF2">
    <property type="entry name" value="POTASSIUM-TRANSPORTING ATPASE POTASSIUM-BINDING SUBUNIT"/>
    <property type="match status" value="1"/>
</dbReference>
<accession>A0A177NSK3</accession>
<evidence type="ECO:0000313" key="11">
    <source>
        <dbReference type="Proteomes" id="UP000077857"/>
    </source>
</evidence>
<reference evidence="10 11" key="1">
    <citation type="submission" date="2016-03" db="EMBL/GenBank/DDBJ databases">
        <authorList>
            <person name="Ploux O."/>
        </authorList>
    </citation>
    <scope>NUCLEOTIDE SEQUENCE [LARGE SCALE GENOMIC DNA]</scope>
    <source>
        <strain evidence="10 11">R-45378</strain>
    </source>
</reference>
<evidence type="ECO:0000256" key="9">
    <source>
        <dbReference type="SAM" id="Phobius"/>
    </source>
</evidence>
<keyword evidence="1" id="KW-0813">Transport</keyword>
<feature type="transmembrane region" description="Helical" evidence="9">
    <location>
        <begin position="247"/>
        <end position="272"/>
    </location>
</feature>
<keyword evidence="5" id="KW-0630">Potassium</keyword>
<feature type="transmembrane region" description="Helical" evidence="9">
    <location>
        <begin position="359"/>
        <end position="381"/>
    </location>
</feature>
<name>A0A177NSK3_9GAMM</name>
<dbReference type="EMBL" id="LUUJ01000034">
    <property type="protein sequence ID" value="OAI20199.1"/>
    <property type="molecule type" value="Genomic_DNA"/>
</dbReference>